<sequence>MVYVSEYKPPDKLTAPHLRLSPRAMDTHKEVVDRKTIPTSVDPEYHAEKLTASAITQTYHYMTESGLQYGLLTTGEAIGLGFRQAISESFQRTPRGVKSVGWGNPYFRHELINTLLLLITIYLAFDPFSTLSATETLAGENPGAARTLLRGRGTRQAPRSPGKLCTISTQRLCPVVSASETNRRGPVVTRAAAKATKERGCPGSIRLQSVEKQGAANAIWAARAAEVGRSVGSGEGETPKRMSVLAKPEELGLRGVKGRTKRRPEGNVKSS</sequence>
<dbReference type="EMBL" id="NKCK01000724">
    <property type="protein sequence ID" value="RSL78194.1"/>
    <property type="molecule type" value="Genomic_DNA"/>
</dbReference>
<protein>
    <submittedName>
        <fullName evidence="2">Uncharacterized protein</fullName>
    </submittedName>
</protein>
<gene>
    <name evidence="2" type="ORF">CEP52_017652</name>
</gene>
<evidence type="ECO:0000313" key="2">
    <source>
        <dbReference type="EMBL" id="RSL78194.1"/>
    </source>
</evidence>
<evidence type="ECO:0000313" key="3">
    <source>
        <dbReference type="Proteomes" id="UP000287144"/>
    </source>
</evidence>
<keyword evidence="3" id="KW-1185">Reference proteome</keyword>
<dbReference type="STRING" id="1325735.A0A428RKY4"/>
<dbReference type="Proteomes" id="UP000287144">
    <property type="component" value="Unassembled WGS sequence"/>
</dbReference>
<proteinExistence type="predicted"/>
<dbReference type="AlphaFoldDB" id="A0A428RKY4"/>
<feature type="region of interest" description="Disordered" evidence="1">
    <location>
        <begin position="229"/>
        <end position="271"/>
    </location>
</feature>
<organism evidence="2 3">
    <name type="scientific">Fusarium oligoseptatum</name>
    <dbReference type="NCBI Taxonomy" id="2604345"/>
    <lineage>
        <taxon>Eukaryota</taxon>
        <taxon>Fungi</taxon>
        <taxon>Dikarya</taxon>
        <taxon>Ascomycota</taxon>
        <taxon>Pezizomycotina</taxon>
        <taxon>Sordariomycetes</taxon>
        <taxon>Hypocreomycetidae</taxon>
        <taxon>Hypocreales</taxon>
        <taxon>Nectriaceae</taxon>
        <taxon>Fusarium</taxon>
        <taxon>Fusarium solani species complex</taxon>
    </lineage>
</organism>
<comment type="caution">
    <text evidence="2">The sequence shown here is derived from an EMBL/GenBank/DDBJ whole genome shotgun (WGS) entry which is preliminary data.</text>
</comment>
<accession>A0A428RKY4</accession>
<name>A0A428RKY4_9HYPO</name>
<evidence type="ECO:0000256" key="1">
    <source>
        <dbReference type="SAM" id="MobiDB-lite"/>
    </source>
</evidence>
<reference evidence="2 3" key="1">
    <citation type="submission" date="2017-06" db="EMBL/GenBank/DDBJ databases">
        <title>Comparative genomic analysis of Ambrosia Fusariam Clade fungi.</title>
        <authorList>
            <person name="Stajich J.E."/>
            <person name="Carrillo J."/>
            <person name="Kijimoto T."/>
            <person name="Eskalen A."/>
            <person name="O'Donnell K."/>
            <person name="Kasson M."/>
        </authorList>
    </citation>
    <scope>NUCLEOTIDE SEQUENCE [LARGE SCALE GENOMIC DNA]</scope>
    <source>
        <strain evidence="2 3">NRRL62579</strain>
    </source>
</reference>